<dbReference type="EMBL" id="ML994618">
    <property type="protein sequence ID" value="KAF2190475.1"/>
    <property type="molecule type" value="Genomic_DNA"/>
</dbReference>
<proteinExistence type="predicted"/>
<accession>A0A6A6EH92</accession>
<keyword evidence="2" id="KW-1185">Reference proteome</keyword>
<dbReference type="OrthoDB" id="5234692at2759"/>
<evidence type="ECO:0000313" key="2">
    <source>
        <dbReference type="Proteomes" id="UP000800200"/>
    </source>
</evidence>
<gene>
    <name evidence="1" type="ORF">K469DRAFT_811228</name>
</gene>
<reference evidence="1" key="1">
    <citation type="journal article" date="2020" name="Stud. Mycol.">
        <title>101 Dothideomycetes genomes: a test case for predicting lifestyles and emergence of pathogens.</title>
        <authorList>
            <person name="Haridas S."/>
            <person name="Albert R."/>
            <person name="Binder M."/>
            <person name="Bloem J."/>
            <person name="Labutti K."/>
            <person name="Salamov A."/>
            <person name="Andreopoulos B."/>
            <person name="Baker S."/>
            <person name="Barry K."/>
            <person name="Bills G."/>
            <person name="Bluhm B."/>
            <person name="Cannon C."/>
            <person name="Castanera R."/>
            <person name="Culley D."/>
            <person name="Daum C."/>
            <person name="Ezra D."/>
            <person name="Gonzalez J."/>
            <person name="Henrissat B."/>
            <person name="Kuo A."/>
            <person name="Liang C."/>
            <person name="Lipzen A."/>
            <person name="Lutzoni F."/>
            <person name="Magnuson J."/>
            <person name="Mondo S."/>
            <person name="Nolan M."/>
            <person name="Ohm R."/>
            <person name="Pangilinan J."/>
            <person name="Park H.-J."/>
            <person name="Ramirez L."/>
            <person name="Alfaro M."/>
            <person name="Sun H."/>
            <person name="Tritt A."/>
            <person name="Yoshinaga Y."/>
            <person name="Zwiers L.-H."/>
            <person name="Turgeon B."/>
            <person name="Goodwin S."/>
            <person name="Spatafora J."/>
            <person name="Crous P."/>
            <person name="Grigoriev I."/>
        </authorList>
    </citation>
    <scope>NUCLEOTIDE SEQUENCE</scope>
    <source>
        <strain evidence="1">CBS 207.26</strain>
    </source>
</reference>
<sequence length="512" mass="58585">MAELFLASVGFGLQSLDFLCKAARAMSTVVHNIEKYRDLGPRLYDLQAELHACTIRLEKWRKDWGVRRRQSIRNLESLWGKQGWNNILTTIEASCEALNKDIRKTFDLPKDLDAGGEEILSMTYAIKDLADKSRKLRKSMRFGSKFGAAMLGKVDKLEDQLRNLHRRIQRLNEDSKLYLLVVHPNQHLEDLFPGQVLERWPVETAIAKQQQESAQELYDAVKEEGGLECWHLDLRLDNSDNSDYGYFEFYVSKESEKNELVIEYNVSCNASIRAEQAANLAEALRDKLKTADTVLVRVGAAIKAKEFLLKKSMAPWMDTVVDTPSLRERIDGPVSVDHDILRASFSRAERFQIIHVLAETSFRLLPTEWLSYFSTAGLHGTVSGAGSWAGKSMYQTASTDIGTRLQLIFHDSRIIDEAFRRLPLFGLTLWEVLRGQLCTEISKNSQGNIVFHIKVRGGERELLLEDCLNEVEDDWGMTYRDILKFCLQHIDGDFWTGSADFSIDYYQKVLIL</sequence>
<evidence type="ECO:0000313" key="1">
    <source>
        <dbReference type="EMBL" id="KAF2190475.1"/>
    </source>
</evidence>
<dbReference type="Proteomes" id="UP000800200">
    <property type="component" value="Unassembled WGS sequence"/>
</dbReference>
<protein>
    <submittedName>
        <fullName evidence="1">Uncharacterized protein</fullName>
    </submittedName>
</protein>
<dbReference type="AlphaFoldDB" id="A0A6A6EH92"/>
<organism evidence="1 2">
    <name type="scientific">Zopfia rhizophila CBS 207.26</name>
    <dbReference type="NCBI Taxonomy" id="1314779"/>
    <lineage>
        <taxon>Eukaryota</taxon>
        <taxon>Fungi</taxon>
        <taxon>Dikarya</taxon>
        <taxon>Ascomycota</taxon>
        <taxon>Pezizomycotina</taxon>
        <taxon>Dothideomycetes</taxon>
        <taxon>Dothideomycetes incertae sedis</taxon>
        <taxon>Zopfiaceae</taxon>
        <taxon>Zopfia</taxon>
    </lineage>
</organism>
<name>A0A6A6EH92_9PEZI</name>